<evidence type="ECO:0000256" key="3">
    <source>
        <dbReference type="ARBA" id="ARBA00022722"/>
    </source>
</evidence>
<dbReference type="HAMAP" id="MF_00034">
    <property type="entry name" value="RuvC"/>
    <property type="match status" value="1"/>
</dbReference>
<evidence type="ECO:0000256" key="5">
    <source>
        <dbReference type="ARBA" id="ARBA00022759"/>
    </source>
</evidence>
<evidence type="ECO:0000256" key="8">
    <source>
        <dbReference type="ARBA" id="ARBA00022842"/>
    </source>
</evidence>
<dbReference type="GO" id="GO:0008821">
    <property type="term" value="F:crossover junction DNA endonuclease activity"/>
    <property type="evidence" value="ECO:0007669"/>
    <property type="project" value="UniProtKB-UniRule"/>
</dbReference>
<feature type="active site" evidence="13">
    <location>
        <position position="7"/>
    </location>
</feature>
<organism evidence="15 16">
    <name type="scientific">Candidatus Thermofonsia Clade 1 bacterium</name>
    <dbReference type="NCBI Taxonomy" id="2364210"/>
    <lineage>
        <taxon>Bacteria</taxon>
        <taxon>Bacillati</taxon>
        <taxon>Chloroflexota</taxon>
        <taxon>Candidatus Thermofontia</taxon>
        <taxon>Candidatus Thermofonsia Clade 1</taxon>
    </lineage>
</organism>
<dbReference type="GO" id="GO:0006281">
    <property type="term" value="P:DNA repair"/>
    <property type="evidence" value="ECO:0007669"/>
    <property type="project" value="UniProtKB-UniRule"/>
</dbReference>
<evidence type="ECO:0000256" key="7">
    <source>
        <dbReference type="ARBA" id="ARBA00022801"/>
    </source>
</evidence>
<feature type="binding site" evidence="13">
    <location>
        <position position="7"/>
    </location>
    <ligand>
        <name>Mg(2+)</name>
        <dbReference type="ChEBI" id="CHEBI:18420"/>
        <label>1</label>
    </ligand>
</feature>
<dbReference type="PRINTS" id="PR00696">
    <property type="entry name" value="RSOLVASERUVC"/>
</dbReference>
<evidence type="ECO:0000256" key="1">
    <source>
        <dbReference type="ARBA" id="ARBA00009518"/>
    </source>
</evidence>
<evidence type="ECO:0000256" key="9">
    <source>
        <dbReference type="ARBA" id="ARBA00023125"/>
    </source>
</evidence>
<comment type="subunit">
    <text evidence="13">Homodimer which binds Holliday junction (HJ) DNA. The HJ becomes 2-fold symmetrical on binding to RuvC with unstacked arms; it has a different conformation from HJ DNA in complex with RuvA. In the full resolvosome a probable DNA-RuvA(4)-RuvB(12)-RuvC(2) complex forms which resolves the HJ.</text>
</comment>
<dbReference type="InterPro" id="IPR012337">
    <property type="entry name" value="RNaseH-like_sf"/>
</dbReference>
<keyword evidence="6 13" id="KW-0227">DNA damage</keyword>
<name>A0A2M8PEU7_9CHLR</name>
<dbReference type="AlphaFoldDB" id="A0A2M8PEU7"/>
<evidence type="ECO:0000256" key="4">
    <source>
        <dbReference type="ARBA" id="ARBA00022723"/>
    </source>
</evidence>
<feature type="binding site" evidence="13">
    <location>
        <position position="68"/>
    </location>
    <ligand>
        <name>Mg(2+)</name>
        <dbReference type="ChEBI" id="CHEBI:18420"/>
        <label>2</label>
    </ligand>
</feature>
<evidence type="ECO:0000256" key="11">
    <source>
        <dbReference type="ARBA" id="ARBA00023204"/>
    </source>
</evidence>
<evidence type="ECO:0000256" key="14">
    <source>
        <dbReference type="NCBIfam" id="TIGR00228"/>
    </source>
</evidence>
<evidence type="ECO:0000256" key="2">
    <source>
        <dbReference type="ARBA" id="ARBA00022490"/>
    </source>
</evidence>
<keyword evidence="11 13" id="KW-0234">DNA repair</keyword>
<keyword evidence="9 13" id="KW-0238">DNA-binding</keyword>
<comment type="function">
    <text evidence="13">The RuvA-RuvB-RuvC complex processes Holliday junction (HJ) DNA during genetic recombination and DNA repair. Endonuclease that resolves HJ intermediates. Cleaves cruciform DNA by making single-stranded nicks across the HJ at symmetrical positions within the homologous arms, yielding a 5'-phosphate and a 3'-hydroxyl group; requires a central core of homology in the junction. The consensus cleavage sequence is 5'-(A/T)TT(C/G)-3'. Cleavage occurs on the 3'-side of the TT dinucleotide at the point of strand exchange. HJ branch migration catalyzed by RuvA-RuvB allows RuvC to scan DNA until it finds its consensus sequence, where it cleaves and resolves the cruciform DNA.</text>
</comment>
<dbReference type="InterPro" id="IPR036397">
    <property type="entry name" value="RNaseH_sf"/>
</dbReference>
<feature type="binding site" evidence="13">
    <location>
        <position position="141"/>
    </location>
    <ligand>
        <name>Mg(2+)</name>
        <dbReference type="ChEBI" id="CHEBI:18420"/>
        <label>1</label>
    </ligand>
</feature>
<comment type="similarity">
    <text evidence="1 13">Belongs to the RuvC family.</text>
</comment>
<comment type="cofactor">
    <cofactor evidence="13">
        <name>Mg(2+)</name>
        <dbReference type="ChEBI" id="CHEBI:18420"/>
    </cofactor>
    <text evidence="13">Binds 2 Mg(2+) ion per subunit.</text>
</comment>
<keyword evidence="4 13" id="KW-0479">Metal-binding</keyword>
<dbReference type="GO" id="GO:0000287">
    <property type="term" value="F:magnesium ion binding"/>
    <property type="evidence" value="ECO:0007669"/>
    <property type="project" value="UniProtKB-UniRule"/>
</dbReference>
<comment type="subcellular location">
    <subcellularLocation>
        <location evidence="13">Cytoplasm</location>
    </subcellularLocation>
</comment>
<feature type="active site" evidence="13">
    <location>
        <position position="141"/>
    </location>
</feature>
<proteinExistence type="inferred from homology"/>
<evidence type="ECO:0000256" key="10">
    <source>
        <dbReference type="ARBA" id="ARBA00023172"/>
    </source>
</evidence>
<accession>A0A2M8PEU7</accession>
<dbReference type="FunFam" id="3.30.420.10:FF:000002">
    <property type="entry name" value="Crossover junction endodeoxyribonuclease RuvC"/>
    <property type="match status" value="1"/>
</dbReference>
<dbReference type="Proteomes" id="UP000229681">
    <property type="component" value="Unassembled WGS sequence"/>
</dbReference>
<dbReference type="NCBIfam" id="NF000711">
    <property type="entry name" value="PRK00039.2-1"/>
    <property type="match status" value="1"/>
</dbReference>
<evidence type="ECO:0000256" key="12">
    <source>
        <dbReference type="ARBA" id="ARBA00029354"/>
    </source>
</evidence>
<comment type="caution">
    <text evidence="15">The sequence shown here is derived from an EMBL/GenBank/DDBJ whole genome shotgun (WGS) entry which is preliminary data.</text>
</comment>
<comment type="catalytic activity">
    <reaction evidence="12 13">
        <text>Endonucleolytic cleavage at a junction such as a reciprocal single-stranded crossover between two homologous DNA duplexes (Holliday junction).</text>
        <dbReference type="EC" id="3.1.21.10"/>
    </reaction>
</comment>
<sequence length="164" mass="17671">MLIMGIDPGTATTGYAFVCEDATGTLQALAYGAILTPPDQPMPHRLKQIYAEVRRLIAEYQPTEAAVEEMFFGRNITAAITVAQGRGVVLLALADAGVRIREYKPAQVKQTVSGSGNAGKKQVQAMVKTLLNLEQMPKPDDAADALAIAITALQSSRWERLVED</sequence>
<evidence type="ECO:0000313" key="15">
    <source>
        <dbReference type="EMBL" id="PJF36058.1"/>
    </source>
</evidence>
<dbReference type="GO" id="GO:0006310">
    <property type="term" value="P:DNA recombination"/>
    <property type="evidence" value="ECO:0007669"/>
    <property type="project" value="UniProtKB-UniRule"/>
</dbReference>
<feature type="active site" evidence="13">
    <location>
        <position position="68"/>
    </location>
</feature>
<keyword evidence="5 13" id="KW-0255">Endonuclease</keyword>
<keyword evidence="3 13" id="KW-0540">Nuclease</keyword>
<reference evidence="15 16" key="1">
    <citation type="submission" date="2017-11" db="EMBL/GenBank/DDBJ databases">
        <title>Evolution of Phototrophy in the Chloroflexi Phylum Driven by Horizontal Gene Transfer.</title>
        <authorList>
            <person name="Ward L.M."/>
            <person name="Hemp J."/>
            <person name="Shih P.M."/>
            <person name="Mcglynn S.E."/>
            <person name="Fischer W."/>
        </authorList>
    </citation>
    <scope>NUCLEOTIDE SEQUENCE [LARGE SCALE GENOMIC DNA]</scope>
    <source>
        <strain evidence="15">JP3_13</strain>
    </source>
</reference>
<evidence type="ECO:0000256" key="6">
    <source>
        <dbReference type="ARBA" id="ARBA00022763"/>
    </source>
</evidence>
<dbReference type="CDD" id="cd16962">
    <property type="entry name" value="RuvC"/>
    <property type="match status" value="1"/>
</dbReference>
<evidence type="ECO:0000313" key="16">
    <source>
        <dbReference type="Proteomes" id="UP000229681"/>
    </source>
</evidence>
<dbReference type="PANTHER" id="PTHR30194">
    <property type="entry name" value="CROSSOVER JUNCTION ENDODEOXYRIBONUCLEASE RUVC"/>
    <property type="match status" value="1"/>
</dbReference>
<gene>
    <name evidence="13" type="primary">ruvC</name>
    <name evidence="15" type="ORF">CUN49_07385</name>
</gene>
<protein>
    <recommendedName>
        <fullName evidence="13 14">Crossover junction endodeoxyribonuclease RuvC</fullName>
        <ecNumber evidence="13 14">3.1.21.10</ecNumber>
    </recommendedName>
    <alternativeName>
        <fullName evidence="13">Holliday junction nuclease RuvC</fullName>
    </alternativeName>
    <alternativeName>
        <fullName evidence="13">Holliday junction resolvase RuvC</fullName>
    </alternativeName>
</protein>
<dbReference type="GO" id="GO:0048476">
    <property type="term" value="C:Holliday junction resolvase complex"/>
    <property type="evidence" value="ECO:0007669"/>
    <property type="project" value="UniProtKB-UniRule"/>
</dbReference>
<dbReference type="GO" id="GO:0003677">
    <property type="term" value="F:DNA binding"/>
    <property type="evidence" value="ECO:0007669"/>
    <property type="project" value="UniProtKB-KW"/>
</dbReference>
<dbReference type="NCBIfam" id="TIGR00228">
    <property type="entry name" value="ruvC"/>
    <property type="match status" value="1"/>
</dbReference>
<dbReference type="Gene3D" id="3.30.420.10">
    <property type="entry name" value="Ribonuclease H-like superfamily/Ribonuclease H"/>
    <property type="match status" value="1"/>
</dbReference>
<dbReference type="InterPro" id="IPR002176">
    <property type="entry name" value="X-over_junc_endoDNase_RuvC"/>
</dbReference>
<dbReference type="EMBL" id="PGTM01000083">
    <property type="protein sequence ID" value="PJF36058.1"/>
    <property type="molecule type" value="Genomic_DNA"/>
</dbReference>
<keyword evidence="7 13" id="KW-0378">Hydrolase</keyword>
<keyword evidence="10 13" id="KW-0233">DNA recombination</keyword>
<dbReference type="EC" id="3.1.21.10" evidence="13 14"/>
<dbReference type="SUPFAM" id="SSF53098">
    <property type="entry name" value="Ribonuclease H-like"/>
    <property type="match status" value="1"/>
</dbReference>
<dbReference type="PANTHER" id="PTHR30194:SF3">
    <property type="entry name" value="CROSSOVER JUNCTION ENDODEOXYRIBONUCLEASE RUVC"/>
    <property type="match status" value="1"/>
</dbReference>
<dbReference type="PROSITE" id="PS01321">
    <property type="entry name" value="RUVC"/>
    <property type="match status" value="1"/>
</dbReference>
<keyword evidence="8 13" id="KW-0460">Magnesium</keyword>
<dbReference type="Pfam" id="PF02075">
    <property type="entry name" value="RuvC"/>
    <property type="match status" value="1"/>
</dbReference>
<evidence type="ECO:0000256" key="13">
    <source>
        <dbReference type="HAMAP-Rule" id="MF_00034"/>
    </source>
</evidence>
<dbReference type="GO" id="GO:0005737">
    <property type="term" value="C:cytoplasm"/>
    <property type="evidence" value="ECO:0007669"/>
    <property type="project" value="UniProtKB-SubCell"/>
</dbReference>
<dbReference type="InterPro" id="IPR020563">
    <property type="entry name" value="X-over_junc_endoDNase_Mg_BS"/>
</dbReference>
<keyword evidence="2 13" id="KW-0963">Cytoplasm</keyword>